<proteinExistence type="inferred from homology"/>
<dbReference type="PANTHER" id="PTHR42973">
    <property type="entry name" value="BINDING OXIDOREDUCTASE, PUTATIVE (AFU_ORTHOLOGUE AFUA_1G17690)-RELATED"/>
    <property type="match status" value="1"/>
</dbReference>
<dbReference type="InterPro" id="IPR050416">
    <property type="entry name" value="FAD-linked_Oxidoreductase"/>
</dbReference>
<dbReference type="OrthoDB" id="2151789at2759"/>
<dbReference type="Gene3D" id="3.30.465.10">
    <property type="match status" value="1"/>
</dbReference>
<accession>A0A074ZHZ7</accession>
<dbReference type="InterPro" id="IPR036318">
    <property type="entry name" value="FAD-bd_PCMH-like_sf"/>
</dbReference>
<keyword evidence="8" id="KW-1185">Reference proteome</keyword>
<dbReference type="GO" id="GO:0071949">
    <property type="term" value="F:FAD binding"/>
    <property type="evidence" value="ECO:0007669"/>
    <property type="project" value="InterPro"/>
</dbReference>
<sequence length="522" mass="55608">MGALYCVTIVICATLALARADLDPASRHHWDRRDSDLSGATIFTNFTVKGCRQLSAALPQQAFPVGSASYIAEQNENQNWSQSCVQTPQCLLEPSTAKELSTAIKSLVSSNTKFAVRSGGHMPVPGTNSITNGVLITMSAFDTLSLSDDHTIVSLGAGLRWQEVYSFLAPYNLITPGGRYGHVGVPGLLLGGGINYFGNTIGWSMNSVVNYEVVLANGTIVNANEKTNKALWWALKGGSSNFGIVTRFDMKTYPSAEVYGGLAVFPDSALDAFADACVNFMNPNGGGISDTPTTIDPSIGINPSTGSLSLFGIFFRNGSDPAPRSLANFSGLPASISTLGVRPNFNTFATDGSSDLFNDRSLRRTFYTIGMKATPETARIAYNTFMSGAKALTVDASLFLTYQPISKSWITAAKQKGGDAFDLDPSNGNLMALEFSASWASAADDSKVLGFFGKTAADITSQAKKLGMGYDFEYLNDAATGQNPFPTYGGGKSLPKLQKIARDLDSKGVFQKLMPGGFKIFK</sequence>
<dbReference type="InterPro" id="IPR016169">
    <property type="entry name" value="FAD-bd_PCMH_sub2"/>
</dbReference>
<keyword evidence="3" id="KW-0274">FAD</keyword>
<evidence type="ECO:0000259" key="6">
    <source>
        <dbReference type="PROSITE" id="PS51387"/>
    </source>
</evidence>
<evidence type="ECO:0000313" key="7">
    <source>
        <dbReference type="EMBL" id="KEQ98171.1"/>
    </source>
</evidence>
<keyword evidence="2" id="KW-0285">Flavoprotein</keyword>
<dbReference type="InterPro" id="IPR016166">
    <property type="entry name" value="FAD-bd_PCMH"/>
</dbReference>
<feature type="domain" description="FAD-binding PCMH-type" evidence="6">
    <location>
        <begin position="84"/>
        <end position="255"/>
    </location>
</feature>
<dbReference type="HOGENOM" id="CLU_018354_1_2_1"/>
<evidence type="ECO:0000256" key="3">
    <source>
        <dbReference type="ARBA" id="ARBA00022827"/>
    </source>
</evidence>
<dbReference type="SUPFAM" id="SSF56176">
    <property type="entry name" value="FAD-binding/transporter-associated domain-like"/>
    <property type="match status" value="1"/>
</dbReference>
<dbReference type="RefSeq" id="XP_013346805.1">
    <property type="nucleotide sequence ID" value="XM_013491351.1"/>
</dbReference>
<dbReference type="STRING" id="1043005.A0A074ZHZ7"/>
<dbReference type="PROSITE" id="PS51387">
    <property type="entry name" value="FAD_PCMH"/>
    <property type="match status" value="1"/>
</dbReference>
<keyword evidence="4" id="KW-0560">Oxidoreductase</keyword>
<evidence type="ECO:0000313" key="8">
    <source>
        <dbReference type="Proteomes" id="UP000030641"/>
    </source>
</evidence>
<dbReference type="AlphaFoldDB" id="A0A074ZHZ7"/>
<protein>
    <recommendedName>
        <fullName evidence="6">FAD-binding PCMH-type domain-containing protein</fullName>
    </recommendedName>
</protein>
<dbReference type="Pfam" id="PF01565">
    <property type="entry name" value="FAD_binding_4"/>
    <property type="match status" value="1"/>
</dbReference>
<dbReference type="EMBL" id="KL584752">
    <property type="protein sequence ID" value="KEQ98171.1"/>
    <property type="molecule type" value="Genomic_DNA"/>
</dbReference>
<dbReference type="InParanoid" id="A0A074ZHZ7"/>
<dbReference type="PANTHER" id="PTHR42973:SF53">
    <property type="entry name" value="FAD-BINDING PCMH-TYPE DOMAIN-CONTAINING PROTEIN-RELATED"/>
    <property type="match status" value="1"/>
</dbReference>
<dbReference type="GeneID" id="25365637"/>
<dbReference type="Proteomes" id="UP000030641">
    <property type="component" value="Unassembled WGS sequence"/>
</dbReference>
<dbReference type="OMA" id="VRTQGHM"/>
<dbReference type="InterPro" id="IPR006094">
    <property type="entry name" value="Oxid_FAD_bind_N"/>
</dbReference>
<name>A0A074ZHZ7_AURSE</name>
<evidence type="ECO:0000256" key="5">
    <source>
        <dbReference type="SAM" id="SignalP"/>
    </source>
</evidence>
<dbReference type="GO" id="GO:0016491">
    <property type="term" value="F:oxidoreductase activity"/>
    <property type="evidence" value="ECO:0007669"/>
    <property type="project" value="UniProtKB-KW"/>
</dbReference>
<gene>
    <name evidence="7" type="ORF">AUEXF2481DRAFT_36673</name>
</gene>
<reference evidence="7 8" key="1">
    <citation type="journal article" date="2014" name="BMC Genomics">
        <title>Genome sequencing of four Aureobasidium pullulans varieties: biotechnological potential, stress tolerance, and description of new species.</title>
        <authorList>
            <person name="Gostin Ar C."/>
            <person name="Ohm R.A."/>
            <person name="Kogej T."/>
            <person name="Sonjak S."/>
            <person name="Turk M."/>
            <person name="Zajc J."/>
            <person name="Zalar P."/>
            <person name="Grube M."/>
            <person name="Sun H."/>
            <person name="Han J."/>
            <person name="Sharma A."/>
            <person name="Chiniquy J."/>
            <person name="Ngan C.Y."/>
            <person name="Lipzen A."/>
            <person name="Barry K."/>
            <person name="Grigoriev I.V."/>
            <person name="Gunde-Cimerman N."/>
        </authorList>
    </citation>
    <scope>NUCLEOTIDE SEQUENCE [LARGE SCALE GENOMIC DNA]</scope>
    <source>
        <strain evidence="7 8">EXF-2481</strain>
    </source>
</reference>
<comment type="similarity">
    <text evidence="1">Belongs to the oxygen-dependent FAD-linked oxidoreductase family.</text>
</comment>
<evidence type="ECO:0000256" key="1">
    <source>
        <dbReference type="ARBA" id="ARBA00005466"/>
    </source>
</evidence>
<evidence type="ECO:0000256" key="4">
    <source>
        <dbReference type="ARBA" id="ARBA00023002"/>
    </source>
</evidence>
<keyword evidence="5" id="KW-0732">Signal</keyword>
<evidence type="ECO:0000256" key="2">
    <source>
        <dbReference type="ARBA" id="ARBA00022630"/>
    </source>
</evidence>
<feature type="signal peptide" evidence="5">
    <location>
        <begin position="1"/>
        <end position="20"/>
    </location>
</feature>
<organism evidence="7 8">
    <name type="scientific">Aureobasidium subglaciale (strain EXF-2481)</name>
    <name type="common">Aureobasidium pullulans var. subglaciale</name>
    <dbReference type="NCBI Taxonomy" id="1043005"/>
    <lineage>
        <taxon>Eukaryota</taxon>
        <taxon>Fungi</taxon>
        <taxon>Dikarya</taxon>
        <taxon>Ascomycota</taxon>
        <taxon>Pezizomycotina</taxon>
        <taxon>Dothideomycetes</taxon>
        <taxon>Dothideomycetidae</taxon>
        <taxon>Dothideales</taxon>
        <taxon>Saccotheciaceae</taxon>
        <taxon>Aureobasidium</taxon>
    </lineage>
</organism>
<feature type="chain" id="PRO_5001704165" description="FAD-binding PCMH-type domain-containing protein" evidence="5">
    <location>
        <begin position="21"/>
        <end position="522"/>
    </location>
</feature>